<evidence type="ECO:0000313" key="1">
    <source>
        <dbReference type="EMBL" id="JAE08999.1"/>
    </source>
</evidence>
<sequence>MKWQSRSYIHLFSPLKLGVFPALKSSCGLARKNIMCCSISECSLVSRAYVPEPLGFISTSSESE</sequence>
<accession>A0A0A9FCQ2</accession>
<organism evidence="1">
    <name type="scientific">Arundo donax</name>
    <name type="common">Giant reed</name>
    <name type="synonym">Donax arundinaceus</name>
    <dbReference type="NCBI Taxonomy" id="35708"/>
    <lineage>
        <taxon>Eukaryota</taxon>
        <taxon>Viridiplantae</taxon>
        <taxon>Streptophyta</taxon>
        <taxon>Embryophyta</taxon>
        <taxon>Tracheophyta</taxon>
        <taxon>Spermatophyta</taxon>
        <taxon>Magnoliopsida</taxon>
        <taxon>Liliopsida</taxon>
        <taxon>Poales</taxon>
        <taxon>Poaceae</taxon>
        <taxon>PACMAD clade</taxon>
        <taxon>Arundinoideae</taxon>
        <taxon>Arundineae</taxon>
        <taxon>Arundo</taxon>
    </lineage>
</organism>
<reference evidence="1" key="2">
    <citation type="journal article" date="2015" name="Data Brief">
        <title>Shoot transcriptome of the giant reed, Arundo donax.</title>
        <authorList>
            <person name="Barrero R.A."/>
            <person name="Guerrero F.D."/>
            <person name="Moolhuijzen P."/>
            <person name="Goolsby J.A."/>
            <person name="Tidwell J."/>
            <person name="Bellgard S.E."/>
            <person name="Bellgard M.I."/>
        </authorList>
    </citation>
    <scope>NUCLEOTIDE SEQUENCE</scope>
    <source>
        <tissue evidence="1">Shoot tissue taken approximately 20 cm above the soil surface</tissue>
    </source>
</reference>
<dbReference type="EMBL" id="GBRH01188897">
    <property type="protein sequence ID" value="JAE08999.1"/>
    <property type="molecule type" value="Transcribed_RNA"/>
</dbReference>
<reference evidence="1" key="1">
    <citation type="submission" date="2014-09" db="EMBL/GenBank/DDBJ databases">
        <authorList>
            <person name="Magalhaes I.L.F."/>
            <person name="Oliveira U."/>
            <person name="Santos F.R."/>
            <person name="Vidigal T.H.D.A."/>
            <person name="Brescovit A.D."/>
            <person name="Santos A.J."/>
        </authorList>
    </citation>
    <scope>NUCLEOTIDE SEQUENCE</scope>
    <source>
        <tissue evidence="1">Shoot tissue taken approximately 20 cm above the soil surface</tissue>
    </source>
</reference>
<dbReference type="AlphaFoldDB" id="A0A0A9FCQ2"/>
<proteinExistence type="predicted"/>
<protein>
    <submittedName>
        <fullName evidence="1">Uncharacterized protein</fullName>
    </submittedName>
</protein>
<name>A0A0A9FCQ2_ARUDO</name>